<protein>
    <submittedName>
        <fullName evidence="1">Uncharacterized protein</fullName>
    </submittedName>
</protein>
<accession>A0A7W9DZR4</accession>
<organism evidence="1 2">
    <name type="scientific">Pedobacter cryoconitis</name>
    <dbReference type="NCBI Taxonomy" id="188932"/>
    <lineage>
        <taxon>Bacteria</taxon>
        <taxon>Pseudomonadati</taxon>
        <taxon>Bacteroidota</taxon>
        <taxon>Sphingobacteriia</taxon>
        <taxon>Sphingobacteriales</taxon>
        <taxon>Sphingobacteriaceae</taxon>
        <taxon>Pedobacter</taxon>
    </lineage>
</organism>
<proteinExistence type="predicted"/>
<sequence length="158" mass="18293">MSMKKPNKPISQKEQESIDSINAKHTYNQVCVFHETILRILGNSDLSGLKATELKGIEHFALTIVRLLDSLKISDCVKKQYQAQMTNNIAEVRKITPKKGNDFQTTKSLYTLLNWINFTNYRTRLTIEMILDDYYYHFPISQTSITMQGHFLQQTASQ</sequence>
<reference evidence="1 2" key="1">
    <citation type="submission" date="2020-08" db="EMBL/GenBank/DDBJ databases">
        <title>Genomic Encyclopedia of Type Strains, Phase IV (KMG-V): Genome sequencing to study the core and pangenomes of soil and plant-associated prokaryotes.</title>
        <authorList>
            <person name="Whitman W."/>
        </authorList>
    </citation>
    <scope>NUCLEOTIDE SEQUENCE [LARGE SCALE GENOMIC DNA]</scope>
    <source>
        <strain evidence="1 2">S3M1</strain>
    </source>
</reference>
<evidence type="ECO:0000313" key="1">
    <source>
        <dbReference type="EMBL" id="MBB5637266.1"/>
    </source>
</evidence>
<dbReference type="AlphaFoldDB" id="A0A7W9DZR4"/>
<dbReference type="Proteomes" id="UP000537204">
    <property type="component" value="Unassembled WGS sequence"/>
</dbReference>
<evidence type="ECO:0000313" key="2">
    <source>
        <dbReference type="Proteomes" id="UP000537204"/>
    </source>
</evidence>
<dbReference type="EMBL" id="JACHCE010000004">
    <property type="protein sequence ID" value="MBB5637266.1"/>
    <property type="molecule type" value="Genomic_DNA"/>
</dbReference>
<comment type="caution">
    <text evidence="1">The sequence shown here is derived from an EMBL/GenBank/DDBJ whole genome shotgun (WGS) entry which is preliminary data.</text>
</comment>
<name>A0A7W9DZR4_9SPHI</name>
<gene>
    <name evidence="1" type="ORF">HDE68_003179</name>
</gene>